<evidence type="ECO:0000256" key="7">
    <source>
        <dbReference type="ARBA" id="ARBA00023295"/>
    </source>
</evidence>
<dbReference type="PANTHER" id="PTHR36447">
    <property type="entry name" value="BETA-GALACTOSIDASE GANA"/>
    <property type="match status" value="1"/>
</dbReference>
<evidence type="ECO:0000313" key="11">
    <source>
        <dbReference type="Proteomes" id="UP000275356"/>
    </source>
</evidence>
<dbReference type="GO" id="GO:0004565">
    <property type="term" value="F:beta-galactosidase activity"/>
    <property type="evidence" value="ECO:0007669"/>
    <property type="project" value="UniProtKB-EC"/>
</dbReference>
<accession>A0A3N2DAZ4</accession>
<dbReference type="SUPFAM" id="SSF52317">
    <property type="entry name" value="Class I glutamine amidotransferase-like"/>
    <property type="match status" value="1"/>
</dbReference>
<keyword evidence="5" id="KW-0378">Hydrolase</keyword>
<name>A0A3N2DAZ4_9MICO</name>
<dbReference type="InterPro" id="IPR003476">
    <property type="entry name" value="Glyco_hydro_42"/>
</dbReference>
<keyword evidence="6" id="KW-0862">Zinc</keyword>
<dbReference type="InterPro" id="IPR013529">
    <property type="entry name" value="Glyco_hydro_42_N"/>
</dbReference>
<dbReference type="CDD" id="cd03143">
    <property type="entry name" value="A4_beta-galactosidase_middle_domain"/>
    <property type="match status" value="1"/>
</dbReference>
<feature type="domain" description="Glycoside hydrolase family 42 N-terminal" evidence="8">
    <location>
        <begin position="27"/>
        <end position="404"/>
    </location>
</feature>
<evidence type="ECO:0000256" key="4">
    <source>
        <dbReference type="ARBA" id="ARBA00022723"/>
    </source>
</evidence>
<dbReference type="GO" id="GO:0046872">
    <property type="term" value="F:metal ion binding"/>
    <property type="evidence" value="ECO:0007669"/>
    <property type="project" value="UniProtKB-KW"/>
</dbReference>
<dbReference type="Pfam" id="PF08532">
    <property type="entry name" value="Glyco_hydro_42M"/>
    <property type="match status" value="1"/>
</dbReference>
<keyword evidence="7" id="KW-0326">Glycosidase</keyword>
<keyword evidence="11" id="KW-1185">Reference proteome</keyword>
<dbReference type="InterPro" id="IPR013738">
    <property type="entry name" value="Beta_galactosidase_Trimer"/>
</dbReference>
<feature type="domain" description="Beta-galactosidase trimerisation" evidence="9">
    <location>
        <begin position="420"/>
        <end position="641"/>
    </location>
</feature>
<sequence>MTATFVEAHATPARSRARDRVLFGAAYYHEYQPTPRLQADLDLMVDAGFSVIRVGEATWSSWEPEDGTFDLDWMQPVLDGAHERGIAVVLGTPTFAVPMWLARKYPEIAIRRQDGSRTPWGTREEMDYTHPAFLFHAERVIRAVIGRYASHPAVIGFQVHNEPGLHQIYSPAVVEEFKDRLRRRFGTVEELNRAWGLTFWSHRLSTWEDLWLPDGNGQPQYDLAWRSFQAAITREYIAWQREIVDPLIREDQFVTTCLSLDRPAFHEQELAASLDVTAANPYYFMQDDLAAPSAGPGEQSWLTSGAWSVSLAADRVFATRQEPFLVFETDAGPIGGPATNYPAYDGQLAQCAWSFVARGAEMIEYWHWQSLHYGTETYWGGVLPHDQRPGRIYREVAEVGRQLATAGPAVVGLTPEHDLTILYSVASKWGLAFQPHVSDSDADPHNQRNERAYASILEAFYRGAHEAGAQVRLLHDTQVVGADGAELLAPDAAVAAHPVLVVPGLYVASDALLTWLDRYVRAGGHLVIGPRTGVADTDACIRVTPKPSLLSEVAGVSYQEYANLRSPVRVVGEAGAPWVSEDAAAVDWLECLEVADADVLARVGHRHYGRWAAVTTRQSGSGRVTTVGVVPNDALARDLVTWATGVSAWEATPGVRRSSALNRDGDRIHVVLNWSWDEGDAVAPTALEDLLTGQSLAAGERLALAPWGTRVLRERS</sequence>
<dbReference type="EMBL" id="RKHQ01000001">
    <property type="protein sequence ID" value="ROR96980.1"/>
    <property type="molecule type" value="Genomic_DNA"/>
</dbReference>
<keyword evidence="4" id="KW-0479">Metal-binding</keyword>
<evidence type="ECO:0000313" key="10">
    <source>
        <dbReference type="EMBL" id="ROR96980.1"/>
    </source>
</evidence>
<comment type="similarity">
    <text evidence="2">Belongs to the glycosyl hydrolase 42 family.</text>
</comment>
<evidence type="ECO:0000259" key="8">
    <source>
        <dbReference type="Pfam" id="PF02449"/>
    </source>
</evidence>
<evidence type="ECO:0000256" key="1">
    <source>
        <dbReference type="ARBA" id="ARBA00001412"/>
    </source>
</evidence>
<dbReference type="AlphaFoldDB" id="A0A3N2DAZ4"/>
<dbReference type="Pfam" id="PF02449">
    <property type="entry name" value="Glyco_hydro_42"/>
    <property type="match status" value="1"/>
</dbReference>
<dbReference type="EC" id="3.2.1.23" evidence="3"/>
<comment type="catalytic activity">
    <reaction evidence="1">
        <text>Hydrolysis of terminal non-reducing beta-D-galactose residues in beta-D-galactosides.</text>
        <dbReference type="EC" id="3.2.1.23"/>
    </reaction>
</comment>
<organism evidence="10 11">
    <name type="scientific">Salana multivorans</name>
    <dbReference type="NCBI Taxonomy" id="120377"/>
    <lineage>
        <taxon>Bacteria</taxon>
        <taxon>Bacillati</taxon>
        <taxon>Actinomycetota</taxon>
        <taxon>Actinomycetes</taxon>
        <taxon>Micrococcales</taxon>
        <taxon>Beutenbergiaceae</taxon>
        <taxon>Salana</taxon>
    </lineage>
</organism>
<evidence type="ECO:0000256" key="6">
    <source>
        <dbReference type="ARBA" id="ARBA00022833"/>
    </source>
</evidence>
<evidence type="ECO:0000256" key="5">
    <source>
        <dbReference type="ARBA" id="ARBA00022801"/>
    </source>
</evidence>
<dbReference type="Proteomes" id="UP000275356">
    <property type="component" value="Unassembled WGS sequence"/>
</dbReference>
<dbReference type="InterPro" id="IPR017853">
    <property type="entry name" value="GH"/>
</dbReference>
<evidence type="ECO:0000256" key="2">
    <source>
        <dbReference type="ARBA" id="ARBA00005940"/>
    </source>
</evidence>
<dbReference type="PANTHER" id="PTHR36447:SF2">
    <property type="entry name" value="BETA-GALACTOSIDASE YESZ"/>
    <property type="match status" value="1"/>
</dbReference>
<dbReference type="InterPro" id="IPR029062">
    <property type="entry name" value="Class_I_gatase-like"/>
</dbReference>
<dbReference type="SUPFAM" id="SSF51445">
    <property type="entry name" value="(Trans)glycosidases"/>
    <property type="match status" value="1"/>
</dbReference>
<dbReference type="Gene3D" id="3.20.20.80">
    <property type="entry name" value="Glycosidases"/>
    <property type="match status" value="1"/>
</dbReference>
<gene>
    <name evidence="10" type="ORF">EDD28_1573</name>
</gene>
<reference evidence="10 11" key="1">
    <citation type="submission" date="2018-11" db="EMBL/GenBank/DDBJ databases">
        <title>Sequencing the genomes of 1000 actinobacteria strains.</title>
        <authorList>
            <person name="Klenk H.-P."/>
        </authorList>
    </citation>
    <scope>NUCLEOTIDE SEQUENCE [LARGE SCALE GENOMIC DNA]</scope>
    <source>
        <strain evidence="10 11">DSM 13521</strain>
    </source>
</reference>
<dbReference type="Gene3D" id="3.40.50.880">
    <property type="match status" value="1"/>
</dbReference>
<evidence type="ECO:0000259" key="9">
    <source>
        <dbReference type="Pfam" id="PF08532"/>
    </source>
</evidence>
<evidence type="ECO:0000256" key="3">
    <source>
        <dbReference type="ARBA" id="ARBA00012756"/>
    </source>
</evidence>
<dbReference type="GO" id="GO:0005975">
    <property type="term" value="P:carbohydrate metabolic process"/>
    <property type="evidence" value="ECO:0007669"/>
    <property type="project" value="InterPro"/>
</dbReference>
<proteinExistence type="inferred from homology"/>
<protein>
    <recommendedName>
        <fullName evidence="3">beta-galactosidase</fullName>
        <ecNumber evidence="3">3.2.1.23</ecNumber>
    </recommendedName>
</protein>
<dbReference type="GO" id="GO:0009341">
    <property type="term" value="C:beta-galactosidase complex"/>
    <property type="evidence" value="ECO:0007669"/>
    <property type="project" value="InterPro"/>
</dbReference>
<comment type="caution">
    <text evidence="10">The sequence shown here is derived from an EMBL/GenBank/DDBJ whole genome shotgun (WGS) entry which is preliminary data.</text>
</comment>